<dbReference type="SMART" id="SM00233">
    <property type="entry name" value="PH"/>
    <property type="match status" value="1"/>
</dbReference>
<sequence>IKAYDSVDDDWHWKCVGAKAPCAEAYSTLLVCDPTAGNNGSAMTSLSSDVTNAVWYAYRHHERLKGCVPRNDLITLTSRIGHVVGAPLVAHSLTLQQTPLLHFGQLMCFLEKELFAPFQASCDIKLMQRSRDQIEEVCWQECSQSLLSSSSRLSPVLPERAVYHLFRVFCFLAELKSDEHGKVHVLLSPEEAEELSHSFVQALGERWKPSEILALLPQTPLDFSALLNFVETHLAQEQDPRGLAEAAAEMFDIYIGDVIKKGPVKRKHFTIWWEYVLVVRPHFLQFYNGKGKRVSEFQLTSRSQVGSPSGSGIPSYTSLPSLNINFSLSNSTSSRGHKFFVIINNSPQDPDGGKLLELSAPCYKSKLQWMSAIQCAISHSHSQRSYQSYLASQRKIVRLEKRASEEARQREIEARIAQRVETEMVTPLRKEIALLEERVREETQAKRDEEIVRGAQSRLLVEEWEKMERLQKELEATKVELIKVKSETVRLARTQPQLRPQLHRARSWGDNIDLEVDIPEHKSRRTAIAPKIASTKDILRMDLNIKGTTQNGYDNLQ</sequence>
<dbReference type="AlphaFoldDB" id="A0A7M7JGN2"/>
<dbReference type="Proteomes" id="UP000594260">
    <property type="component" value="Unplaced"/>
</dbReference>
<feature type="domain" description="PH" evidence="1">
    <location>
        <begin position="257"/>
        <end position="378"/>
    </location>
</feature>
<dbReference type="SUPFAM" id="SSF50729">
    <property type="entry name" value="PH domain-like"/>
    <property type="match status" value="1"/>
</dbReference>
<dbReference type="PROSITE" id="PS50003">
    <property type="entry name" value="PH_DOMAIN"/>
    <property type="match status" value="1"/>
</dbReference>
<keyword evidence="3" id="KW-1185">Reference proteome</keyword>
<evidence type="ECO:0000313" key="2">
    <source>
        <dbReference type="EnsemblMetazoa" id="XP_022651864"/>
    </source>
</evidence>
<evidence type="ECO:0000259" key="1">
    <source>
        <dbReference type="PROSITE" id="PS50003"/>
    </source>
</evidence>
<dbReference type="OMA" id="VEFYKMC"/>
<reference evidence="2" key="1">
    <citation type="submission" date="2021-01" db="UniProtKB">
        <authorList>
            <consortium name="EnsemblMetazoa"/>
        </authorList>
    </citation>
    <scope>IDENTIFICATION</scope>
</reference>
<dbReference type="OrthoDB" id="8434295at2759"/>
<dbReference type="InterPro" id="IPR001849">
    <property type="entry name" value="PH_domain"/>
</dbReference>
<dbReference type="PANTHER" id="PTHR14383:SF5">
    <property type="entry name" value="RUN DOMAIN-CONTAINING PROTEIN"/>
    <property type="match status" value="1"/>
</dbReference>
<dbReference type="GO" id="GO:0005737">
    <property type="term" value="C:cytoplasm"/>
    <property type="evidence" value="ECO:0007669"/>
    <property type="project" value="TreeGrafter"/>
</dbReference>
<dbReference type="RefSeq" id="XP_022651864.1">
    <property type="nucleotide sequence ID" value="XM_022796129.1"/>
</dbReference>
<dbReference type="KEGG" id="vde:111246472"/>
<evidence type="ECO:0000313" key="3">
    <source>
        <dbReference type="Proteomes" id="UP000594260"/>
    </source>
</evidence>
<name>A0A7M7JGN2_VARDE</name>
<protein>
    <recommendedName>
        <fullName evidence="1">PH domain-containing protein</fullName>
    </recommendedName>
</protein>
<organism evidence="2 3">
    <name type="scientific">Varroa destructor</name>
    <name type="common">Honeybee mite</name>
    <dbReference type="NCBI Taxonomy" id="109461"/>
    <lineage>
        <taxon>Eukaryota</taxon>
        <taxon>Metazoa</taxon>
        <taxon>Ecdysozoa</taxon>
        <taxon>Arthropoda</taxon>
        <taxon>Chelicerata</taxon>
        <taxon>Arachnida</taxon>
        <taxon>Acari</taxon>
        <taxon>Parasitiformes</taxon>
        <taxon>Mesostigmata</taxon>
        <taxon>Gamasina</taxon>
        <taxon>Dermanyssoidea</taxon>
        <taxon>Varroidae</taxon>
        <taxon>Varroa</taxon>
    </lineage>
</organism>
<proteinExistence type="predicted"/>
<accession>A0A7M7JGN2</accession>
<dbReference type="EnsemblMetazoa" id="XM_022796129">
    <property type="protein sequence ID" value="XP_022651864"/>
    <property type="gene ID" value="LOC111246472"/>
</dbReference>
<dbReference type="InParanoid" id="A0A7M7JGN2"/>
<dbReference type="GO" id="GO:0005634">
    <property type="term" value="C:nucleus"/>
    <property type="evidence" value="ECO:0007669"/>
    <property type="project" value="TreeGrafter"/>
</dbReference>
<dbReference type="PANTHER" id="PTHR14383">
    <property type="entry name" value="SWAP-70 RECOMBINASE"/>
    <property type="match status" value="1"/>
</dbReference>
<dbReference type="GeneID" id="111246472"/>